<feature type="domain" description="3-hydroxyacyl-CoA dehydrogenase C-terminal" evidence="8">
    <location>
        <begin position="208"/>
        <end position="307"/>
    </location>
</feature>
<evidence type="ECO:0000256" key="6">
    <source>
        <dbReference type="ARBA" id="ARBA00023098"/>
    </source>
</evidence>
<protein>
    <submittedName>
        <fullName evidence="10">3-hydroxyacyl-CoA dehydrogenase/enoyl-CoA hydratase family protein</fullName>
    </submittedName>
</protein>
<evidence type="ECO:0000256" key="7">
    <source>
        <dbReference type="ARBA" id="ARBA00049556"/>
    </source>
</evidence>
<sequence length="801" mass="88887">MTRRINKVAVIGSGIMGSGIACHFANIGVEVLLLDIVPRELTEKEQAKGLTLENPVVRNRIVNDNLTSALKSKPSPIYHQKFANRIQTGNLEDDLHKISGVDWIIEVVVERLDIKKKVFEQIEKHRKPGTLITSNTSGIPISFMNEGRSEDFQKHFAVTHFFNPPRYLKLFEVVPGPDCSQEVTDFLMSYGEKFLGKTSVLAKDTPAFIGNRIGIFGIQSLFHQVKEMGLTVEEVDKLTGPVIGRPKSATFRTVDVVGLDTLVHVANGLYENCPEDEAHGLFKLPGFIETMMENKWLGSKTGQGFYKKVKSDDGKSDILSLDLDTMEYRTKKKVSFPTLELTKTIDKPIDRFKVLTGGKDKAGEFYRKNFSALFAYVQNRIPEISDELYRIDDAMKAGFGWDNGPFEIWDAIGVEKGIELMKAEGYETASWITEMTEGGNSSFYTVKDGATFYYDIPAKKQVKKPGQDAFIILDNIRKSNEVWKNSGVVVEDLGDGILNCEFQSKMNTIGGDVLAGLNKAIDLAEKDFQGLVIGNQGANFSVGANIGMIFMMAVEQEYDELNMAIKMFQDTMMRMRYSSIPTISAPHGMTLGGGCELSLHADKIVAAAETYIGLVEFGVGVIPGGGGSKEMALRASDLFRKDDVELNVLREHFLTIGMAKVSTSAYEAYDLNILQKGKDVVVVNKDRQIAEAKKHALLLAEAGYTKPIKRTDVKVLGKQALGMFLVGTDAMYAGKYISDHDKKIANKLAYVMAGGDLSEAGYVSEQYLLDIEREAFLSLCTERKTLERIQHMLKTGKPLRN</sequence>
<dbReference type="InterPro" id="IPR036291">
    <property type="entry name" value="NAD(P)-bd_dom_sf"/>
</dbReference>
<dbReference type="Gene3D" id="1.10.1040.50">
    <property type="match status" value="1"/>
</dbReference>
<comment type="catalytic activity">
    <reaction evidence="7">
        <text>a (3S)-3-hydroxyacyl-CoA + NAD(+) = a 3-oxoacyl-CoA + NADH + H(+)</text>
        <dbReference type="Rhea" id="RHEA:22432"/>
        <dbReference type="ChEBI" id="CHEBI:15378"/>
        <dbReference type="ChEBI" id="CHEBI:57318"/>
        <dbReference type="ChEBI" id="CHEBI:57540"/>
        <dbReference type="ChEBI" id="CHEBI:57945"/>
        <dbReference type="ChEBI" id="CHEBI:90726"/>
        <dbReference type="EC" id="1.1.1.35"/>
    </reaction>
</comment>
<keyword evidence="11" id="KW-1185">Reference proteome</keyword>
<keyword evidence="2" id="KW-0276">Fatty acid metabolism</keyword>
<dbReference type="Gene3D" id="3.40.50.720">
    <property type="entry name" value="NAD(P)-binding Rossmann-like Domain"/>
    <property type="match status" value="1"/>
</dbReference>
<name>A0ABY3YJ60_9FLAO</name>
<dbReference type="CDD" id="cd06558">
    <property type="entry name" value="crotonase-like"/>
    <property type="match status" value="1"/>
</dbReference>
<keyword evidence="4" id="KW-0560">Oxidoreductase</keyword>
<dbReference type="Pfam" id="PF02737">
    <property type="entry name" value="3HCDH_N"/>
    <property type="match status" value="1"/>
</dbReference>
<dbReference type="PANTHER" id="PTHR48075">
    <property type="entry name" value="3-HYDROXYACYL-COA DEHYDROGENASE FAMILY PROTEIN"/>
    <property type="match status" value="1"/>
</dbReference>
<evidence type="ECO:0000313" key="11">
    <source>
        <dbReference type="Proteomes" id="UP000829476"/>
    </source>
</evidence>
<dbReference type="RefSeq" id="WP_242936056.1">
    <property type="nucleotide sequence ID" value="NZ_CP094326.1"/>
</dbReference>
<proteinExistence type="predicted"/>
<keyword evidence="3" id="KW-0442">Lipid degradation</keyword>
<accession>A0ABY3YJ60</accession>
<gene>
    <name evidence="10" type="ORF">MQE36_11160</name>
</gene>
<dbReference type="Gene3D" id="3.90.226.10">
    <property type="entry name" value="2-enoyl-CoA Hydratase, Chain A, domain 1"/>
    <property type="match status" value="1"/>
</dbReference>
<dbReference type="InterPro" id="IPR006108">
    <property type="entry name" value="3HC_DH_C"/>
</dbReference>
<dbReference type="Pfam" id="PF00725">
    <property type="entry name" value="3HCDH"/>
    <property type="match status" value="1"/>
</dbReference>
<evidence type="ECO:0000256" key="2">
    <source>
        <dbReference type="ARBA" id="ARBA00022832"/>
    </source>
</evidence>
<feature type="domain" description="3-hydroxyacyl-CoA dehydrogenase NAD binding" evidence="9">
    <location>
        <begin position="7"/>
        <end position="205"/>
    </location>
</feature>
<evidence type="ECO:0000256" key="4">
    <source>
        <dbReference type="ARBA" id="ARBA00023002"/>
    </source>
</evidence>
<dbReference type="SUPFAM" id="SSF51735">
    <property type="entry name" value="NAD(P)-binding Rossmann-fold domains"/>
    <property type="match status" value="1"/>
</dbReference>
<dbReference type="Proteomes" id="UP000829476">
    <property type="component" value="Chromosome"/>
</dbReference>
<keyword evidence="6" id="KW-0443">Lipid metabolism</keyword>
<dbReference type="InterPro" id="IPR029045">
    <property type="entry name" value="ClpP/crotonase-like_dom_sf"/>
</dbReference>
<dbReference type="SUPFAM" id="SSF52096">
    <property type="entry name" value="ClpP/crotonase"/>
    <property type="match status" value="1"/>
</dbReference>
<dbReference type="EMBL" id="CP094326">
    <property type="protein sequence ID" value="UNY97644.1"/>
    <property type="molecule type" value="Genomic_DNA"/>
</dbReference>
<evidence type="ECO:0000256" key="5">
    <source>
        <dbReference type="ARBA" id="ARBA00023027"/>
    </source>
</evidence>
<dbReference type="PANTHER" id="PTHR48075:SF7">
    <property type="entry name" value="3-HYDROXYACYL-COA DEHYDROGENASE-RELATED"/>
    <property type="match status" value="1"/>
</dbReference>
<comment type="pathway">
    <text evidence="1">Lipid metabolism; fatty acid beta-oxidation.</text>
</comment>
<evidence type="ECO:0000259" key="8">
    <source>
        <dbReference type="Pfam" id="PF00725"/>
    </source>
</evidence>
<keyword evidence="5" id="KW-0520">NAD</keyword>
<dbReference type="Pfam" id="PF00378">
    <property type="entry name" value="ECH_1"/>
    <property type="match status" value="1"/>
</dbReference>
<dbReference type="SUPFAM" id="SSF48179">
    <property type="entry name" value="6-phosphogluconate dehydrogenase C-terminal domain-like"/>
    <property type="match status" value="2"/>
</dbReference>
<evidence type="ECO:0000256" key="3">
    <source>
        <dbReference type="ARBA" id="ARBA00022963"/>
    </source>
</evidence>
<dbReference type="InterPro" id="IPR006176">
    <property type="entry name" value="3-OHacyl-CoA_DH_NAD-bd"/>
</dbReference>
<reference evidence="10 11" key="1">
    <citation type="journal article" date="2018" name="Int. J. Syst. Evol. Microbiol.">
        <title>Zhouia spongiae sp. nov., isolated from a marine sponge.</title>
        <authorList>
            <person name="Zhuang L."/>
            <person name="Lin B."/>
            <person name="Qin F."/>
            <person name="Luo L."/>
        </authorList>
    </citation>
    <scope>NUCLEOTIDE SEQUENCE [LARGE SCALE GENOMIC DNA]</scope>
    <source>
        <strain evidence="10 11">HN-Y44</strain>
    </source>
</reference>
<evidence type="ECO:0000313" key="10">
    <source>
        <dbReference type="EMBL" id="UNY97644.1"/>
    </source>
</evidence>
<dbReference type="InterPro" id="IPR008927">
    <property type="entry name" value="6-PGluconate_DH-like_C_sf"/>
</dbReference>
<organism evidence="10 11">
    <name type="scientific">Zhouia spongiae</name>
    <dbReference type="NCBI Taxonomy" id="2202721"/>
    <lineage>
        <taxon>Bacteria</taxon>
        <taxon>Pseudomonadati</taxon>
        <taxon>Bacteroidota</taxon>
        <taxon>Flavobacteriia</taxon>
        <taxon>Flavobacteriales</taxon>
        <taxon>Flavobacteriaceae</taxon>
        <taxon>Zhouia</taxon>
    </lineage>
</organism>
<evidence type="ECO:0000259" key="9">
    <source>
        <dbReference type="Pfam" id="PF02737"/>
    </source>
</evidence>
<dbReference type="InterPro" id="IPR001753">
    <property type="entry name" value="Enoyl-CoA_hydra/iso"/>
</dbReference>
<dbReference type="PROSITE" id="PS51257">
    <property type="entry name" value="PROKAR_LIPOPROTEIN"/>
    <property type="match status" value="1"/>
</dbReference>
<evidence type="ECO:0000256" key="1">
    <source>
        <dbReference type="ARBA" id="ARBA00005005"/>
    </source>
</evidence>